<dbReference type="GO" id="GO:0007156">
    <property type="term" value="P:homophilic cell adhesion via plasma membrane adhesion molecules"/>
    <property type="evidence" value="ECO:0007669"/>
    <property type="project" value="InterPro"/>
</dbReference>
<dbReference type="CDD" id="cd11304">
    <property type="entry name" value="Cadherin_repeat"/>
    <property type="match status" value="4"/>
</dbReference>
<evidence type="ECO:0000256" key="9">
    <source>
        <dbReference type="ARBA" id="ARBA00023157"/>
    </source>
</evidence>
<dbReference type="GO" id="GO:0007163">
    <property type="term" value="P:establishment or maintenance of cell polarity"/>
    <property type="evidence" value="ECO:0007669"/>
    <property type="project" value="UniProtKB-ARBA"/>
</dbReference>
<dbReference type="Proteomes" id="UP000791440">
    <property type="component" value="Unassembled WGS sequence"/>
</dbReference>
<dbReference type="PROSITE" id="PS50268">
    <property type="entry name" value="CADHERIN_2"/>
    <property type="match status" value="4"/>
</dbReference>
<dbReference type="CDD" id="cd00054">
    <property type="entry name" value="EGF_CA"/>
    <property type="match status" value="1"/>
</dbReference>
<feature type="domain" description="Cadherin" evidence="13">
    <location>
        <begin position="89"/>
        <end position="182"/>
    </location>
</feature>
<keyword evidence="3" id="KW-0812">Transmembrane</keyword>
<keyword evidence="9" id="KW-1015">Disulfide bond</keyword>
<dbReference type="FunFam" id="2.60.40.60:FF:000020">
    <property type="entry name" value="Dachsous cadherin-related 1b"/>
    <property type="match status" value="3"/>
</dbReference>
<evidence type="ECO:0000256" key="10">
    <source>
        <dbReference type="PROSITE-ProRule" id="PRU00043"/>
    </source>
</evidence>
<keyword evidence="2 11" id="KW-0245">EGF-like domain</keyword>
<evidence type="ECO:0000256" key="2">
    <source>
        <dbReference type="ARBA" id="ARBA00022536"/>
    </source>
</evidence>
<feature type="domain" description="Cadherin" evidence="13">
    <location>
        <begin position="295"/>
        <end position="400"/>
    </location>
</feature>
<protein>
    <submittedName>
        <fullName evidence="14">Uncharacterized protein</fullName>
    </submittedName>
</protein>
<dbReference type="SMART" id="SM00181">
    <property type="entry name" value="EGF"/>
    <property type="match status" value="2"/>
</dbReference>
<evidence type="ECO:0000256" key="6">
    <source>
        <dbReference type="ARBA" id="ARBA00022837"/>
    </source>
</evidence>
<evidence type="ECO:0000256" key="7">
    <source>
        <dbReference type="ARBA" id="ARBA00022989"/>
    </source>
</evidence>
<dbReference type="GO" id="GO:0005509">
    <property type="term" value="F:calcium ion binding"/>
    <property type="evidence" value="ECO:0007669"/>
    <property type="project" value="UniProtKB-UniRule"/>
</dbReference>
<evidence type="ECO:0000313" key="15">
    <source>
        <dbReference type="Proteomes" id="UP000791440"/>
    </source>
</evidence>
<organism evidence="14 15">
    <name type="scientific">Manduca sexta</name>
    <name type="common">Tobacco hawkmoth</name>
    <name type="synonym">Tobacco hornworm</name>
    <dbReference type="NCBI Taxonomy" id="7130"/>
    <lineage>
        <taxon>Eukaryota</taxon>
        <taxon>Metazoa</taxon>
        <taxon>Ecdysozoa</taxon>
        <taxon>Arthropoda</taxon>
        <taxon>Hexapoda</taxon>
        <taxon>Insecta</taxon>
        <taxon>Pterygota</taxon>
        <taxon>Neoptera</taxon>
        <taxon>Endopterygota</taxon>
        <taxon>Lepidoptera</taxon>
        <taxon>Glossata</taxon>
        <taxon>Ditrysia</taxon>
        <taxon>Bombycoidea</taxon>
        <taxon>Sphingidae</taxon>
        <taxon>Sphinginae</taxon>
        <taxon>Sphingini</taxon>
        <taxon>Manduca</taxon>
    </lineage>
</organism>
<dbReference type="PANTHER" id="PTHR24026:SF51">
    <property type="entry name" value="PROTOCADHERIN-LIKE WING POLARITY PROTEIN STAN"/>
    <property type="match status" value="1"/>
</dbReference>
<proteinExistence type="predicted"/>
<dbReference type="GO" id="GO:0001736">
    <property type="term" value="P:establishment of planar polarity"/>
    <property type="evidence" value="ECO:0007669"/>
    <property type="project" value="UniProtKB-ARBA"/>
</dbReference>
<evidence type="ECO:0000256" key="4">
    <source>
        <dbReference type="ARBA" id="ARBA00022729"/>
    </source>
</evidence>
<comment type="caution">
    <text evidence="11">Lacks conserved residue(s) required for the propagation of feature annotation.</text>
</comment>
<evidence type="ECO:0000256" key="3">
    <source>
        <dbReference type="ARBA" id="ARBA00022692"/>
    </source>
</evidence>
<dbReference type="PROSITE" id="PS00232">
    <property type="entry name" value="CADHERIN_1"/>
    <property type="match status" value="2"/>
</dbReference>
<keyword evidence="8" id="KW-0472">Membrane</keyword>
<dbReference type="InterPro" id="IPR020894">
    <property type="entry name" value="Cadherin_CS"/>
</dbReference>
<evidence type="ECO:0000256" key="8">
    <source>
        <dbReference type="ARBA" id="ARBA00023136"/>
    </source>
</evidence>
<feature type="non-terminal residue" evidence="14">
    <location>
        <position position="1"/>
    </location>
</feature>
<comment type="caution">
    <text evidence="14">The sequence shown here is derived from an EMBL/GenBank/DDBJ whole genome shotgun (WGS) entry which is preliminary data.</text>
</comment>
<reference evidence="14" key="2">
    <citation type="submission" date="2020-12" db="EMBL/GenBank/DDBJ databases">
        <authorList>
            <person name="Kanost M."/>
        </authorList>
    </citation>
    <scope>NUCLEOTIDE SEQUENCE</scope>
</reference>
<keyword evidence="4" id="KW-0732">Signal</keyword>
<dbReference type="PROSITE" id="PS50026">
    <property type="entry name" value="EGF_3"/>
    <property type="match status" value="1"/>
</dbReference>
<feature type="domain" description="Cadherin" evidence="13">
    <location>
        <begin position="183"/>
        <end position="294"/>
    </location>
</feature>
<dbReference type="GO" id="GO:0048513">
    <property type="term" value="P:animal organ development"/>
    <property type="evidence" value="ECO:0007669"/>
    <property type="project" value="UniProtKB-ARBA"/>
</dbReference>
<dbReference type="InterPro" id="IPR002126">
    <property type="entry name" value="Cadherin-like_dom"/>
</dbReference>
<dbReference type="Pfam" id="PF00008">
    <property type="entry name" value="EGF"/>
    <property type="match status" value="1"/>
</dbReference>
<evidence type="ECO:0000259" key="13">
    <source>
        <dbReference type="PROSITE" id="PS50268"/>
    </source>
</evidence>
<dbReference type="InterPro" id="IPR001881">
    <property type="entry name" value="EGF-like_Ca-bd_dom"/>
</dbReference>
<reference evidence="14" key="1">
    <citation type="journal article" date="2016" name="Insect Biochem. Mol. Biol.">
        <title>Multifaceted biological insights from a draft genome sequence of the tobacco hornworm moth, Manduca sexta.</title>
        <authorList>
            <person name="Kanost M.R."/>
            <person name="Arrese E.L."/>
            <person name="Cao X."/>
            <person name="Chen Y.R."/>
            <person name="Chellapilla S."/>
            <person name="Goldsmith M.R."/>
            <person name="Grosse-Wilde E."/>
            <person name="Heckel D.G."/>
            <person name="Herndon N."/>
            <person name="Jiang H."/>
            <person name="Papanicolaou A."/>
            <person name="Qu J."/>
            <person name="Soulages J.L."/>
            <person name="Vogel H."/>
            <person name="Walters J."/>
            <person name="Waterhouse R.M."/>
            <person name="Ahn S.J."/>
            <person name="Almeida F.C."/>
            <person name="An C."/>
            <person name="Aqrawi P."/>
            <person name="Bretschneider A."/>
            <person name="Bryant W.B."/>
            <person name="Bucks S."/>
            <person name="Chao H."/>
            <person name="Chevignon G."/>
            <person name="Christen J.M."/>
            <person name="Clarke D.F."/>
            <person name="Dittmer N.T."/>
            <person name="Ferguson L.C.F."/>
            <person name="Garavelou S."/>
            <person name="Gordon K.H.J."/>
            <person name="Gunaratna R.T."/>
            <person name="Han Y."/>
            <person name="Hauser F."/>
            <person name="He Y."/>
            <person name="Heidel-Fischer H."/>
            <person name="Hirsh A."/>
            <person name="Hu Y."/>
            <person name="Jiang H."/>
            <person name="Kalra D."/>
            <person name="Klinner C."/>
            <person name="Konig C."/>
            <person name="Kovar C."/>
            <person name="Kroll A.R."/>
            <person name="Kuwar S.S."/>
            <person name="Lee S.L."/>
            <person name="Lehman R."/>
            <person name="Li K."/>
            <person name="Li Z."/>
            <person name="Liang H."/>
            <person name="Lovelace S."/>
            <person name="Lu Z."/>
            <person name="Mansfield J.H."/>
            <person name="McCulloch K.J."/>
            <person name="Mathew T."/>
            <person name="Morton B."/>
            <person name="Muzny D.M."/>
            <person name="Neunemann D."/>
            <person name="Ongeri F."/>
            <person name="Pauchet Y."/>
            <person name="Pu L.L."/>
            <person name="Pyrousis I."/>
            <person name="Rao X.J."/>
            <person name="Redding A."/>
            <person name="Roesel C."/>
            <person name="Sanchez-Gracia A."/>
            <person name="Schaack S."/>
            <person name="Shukla A."/>
            <person name="Tetreau G."/>
            <person name="Wang Y."/>
            <person name="Xiong G.H."/>
            <person name="Traut W."/>
            <person name="Walsh T.K."/>
            <person name="Worley K.C."/>
            <person name="Wu D."/>
            <person name="Wu W."/>
            <person name="Wu Y.Q."/>
            <person name="Zhang X."/>
            <person name="Zou Z."/>
            <person name="Zucker H."/>
            <person name="Briscoe A.D."/>
            <person name="Burmester T."/>
            <person name="Clem R.J."/>
            <person name="Feyereisen R."/>
            <person name="Grimmelikhuijzen C.J.P."/>
            <person name="Hamodrakas S.J."/>
            <person name="Hansson B.S."/>
            <person name="Huguet E."/>
            <person name="Jermiin L.S."/>
            <person name="Lan Q."/>
            <person name="Lehman H.K."/>
            <person name="Lorenzen M."/>
            <person name="Merzendorfer H."/>
            <person name="Michalopoulos I."/>
            <person name="Morton D.B."/>
            <person name="Muthukrishnan S."/>
            <person name="Oakeshott J.G."/>
            <person name="Palmer W."/>
            <person name="Park Y."/>
            <person name="Passarelli A.L."/>
            <person name="Rozas J."/>
            <person name="Schwartz L.M."/>
            <person name="Smith W."/>
            <person name="Southgate A."/>
            <person name="Vilcinskas A."/>
            <person name="Vogt R."/>
            <person name="Wang P."/>
            <person name="Werren J."/>
            <person name="Yu X.Q."/>
            <person name="Zhou J.J."/>
            <person name="Brown S.J."/>
            <person name="Scherer S.E."/>
            <person name="Richards S."/>
            <person name="Blissard G.W."/>
        </authorList>
    </citation>
    <scope>NUCLEOTIDE SEQUENCE</scope>
</reference>
<dbReference type="AlphaFoldDB" id="A0A921ZX75"/>
<comment type="subcellular location">
    <subcellularLocation>
        <location evidence="1">Membrane</location>
    </subcellularLocation>
</comment>
<evidence type="ECO:0000256" key="1">
    <source>
        <dbReference type="ARBA" id="ARBA00004370"/>
    </source>
</evidence>
<sequence>VQAYDADEGVNAELTYTLSDKEYSGISELPISIDPRSGWVYTSGQLDREAQAKYQLLVTATDAGTPPKSATASVVVVVQDVNDNDPVFSPAQYEVELAEDEPPGTPVVTLTATDADEDNSSYNLISFPGCSVVSILTVLLPLDFKQERRYVLTVTATDSGGRSDTAMVHINITDANNYAPVFENAPYTASVFEDAPIGTTVLVVSATDSDVGVNAQITYSLSSEISSEAVAHHDQQFLINPHTGAITTNKLLDRETMSGYLLTVTARDGGVPSLSDTTDVEISVVDVNDNQPVFKQQLYTATIMEDALVGTSVTQVSATDADVGLNGRVHYELDPKDREEGSFVVDPASGVIRTNKALDRESVATYDLKAVAIDGGTPPQSSTVIVHIKVEDINDSPPVFASDCLTFYVAENSPVGTTLGAVRALDPDEGPNALVHYSIKAKRPEAEVGVAGDPSPFYSPTHLRERVYLHRATLARLATVQVLPFDDNVCVHEPCLNYEECLTVLKFGNASGFINSDSVLFRPIYPVTTFTCQCPQGFTGSREHYMCDTEVDLCYSSPCLNNGTCVRREGGYTCVCAPGFTGNLTFNFI</sequence>
<evidence type="ECO:0000313" key="14">
    <source>
        <dbReference type="EMBL" id="KAG6465826.1"/>
    </source>
</evidence>
<keyword evidence="6 10" id="KW-0106">Calcium</keyword>
<evidence type="ECO:0000259" key="12">
    <source>
        <dbReference type="PROSITE" id="PS50026"/>
    </source>
</evidence>
<feature type="domain" description="Cadherin" evidence="13">
    <location>
        <begin position="1"/>
        <end position="88"/>
    </location>
</feature>
<keyword evidence="7" id="KW-1133">Transmembrane helix</keyword>
<gene>
    <name evidence="14" type="ORF">O3G_MSEX015419</name>
</gene>
<dbReference type="FunFam" id="2.10.25.10:FF:000066">
    <property type="entry name" value="FAT atypical cadherin 4"/>
    <property type="match status" value="1"/>
</dbReference>
<dbReference type="SMART" id="SM00179">
    <property type="entry name" value="EGF_CA"/>
    <property type="match status" value="1"/>
</dbReference>
<evidence type="ECO:0000256" key="5">
    <source>
        <dbReference type="ARBA" id="ARBA00022737"/>
    </source>
</evidence>
<dbReference type="InterPro" id="IPR000742">
    <property type="entry name" value="EGF"/>
</dbReference>
<name>A0A921ZX75_MANSE</name>
<feature type="domain" description="EGF-like" evidence="12">
    <location>
        <begin position="550"/>
        <end position="587"/>
    </location>
</feature>
<dbReference type="EMBL" id="JH669832">
    <property type="protein sequence ID" value="KAG6465826.1"/>
    <property type="molecule type" value="Genomic_DNA"/>
</dbReference>
<dbReference type="Pfam" id="PF00028">
    <property type="entry name" value="Cadherin"/>
    <property type="match status" value="4"/>
</dbReference>
<dbReference type="PANTHER" id="PTHR24026">
    <property type="entry name" value="FAT ATYPICAL CADHERIN-RELATED"/>
    <property type="match status" value="1"/>
</dbReference>
<dbReference type="SMART" id="SM00112">
    <property type="entry name" value="CA"/>
    <property type="match status" value="4"/>
</dbReference>
<evidence type="ECO:0000256" key="11">
    <source>
        <dbReference type="PROSITE-ProRule" id="PRU00076"/>
    </source>
</evidence>
<keyword evidence="5" id="KW-0677">Repeat</keyword>
<keyword evidence="15" id="KW-1185">Reference proteome</keyword>
<dbReference type="GO" id="GO:0005886">
    <property type="term" value="C:plasma membrane"/>
    <property type="evidence" value="ECO:0007669"/>
    <property type="project" value="InterPro"/>
</dbReference>
<accession>A0A921ZX75</accession>